<evidence type="ECO:0000256" key="1">
    <source>
        <dbReference type="SAM" id="SignalP"/>
    </source>
</evidence>
<feature type="chain" id="PRO_5046862617" evidence="1">
    <location>
        <begin position="26"/>
        <end position="214"/>
    </location>
</feature>
<keyword evidence="3" id="KW-1185">Reference proteome</keyword>
<comment type="caution">
    <text evidence="2">The sequence shown here is derived from an EMBL/GenBank/DDBJ whole genome shotgun (WGS) entry which is preliminary data.</text>
</comment>
<dbReference type="RefSeq" id="WP_255895299.1">
    <property type="nucleotide sequence ID" value="NZ_JAMZEG020000002.1"/>
</dbReference>
<accession>A0ABT5WDK2</accession>
<organism evidence="2 3">
    <name type="scientific">Marinomonas maritima</name>
    <dbReference type="NCBI Taxonomy" id="2940935"/>
    <lineage>
        <taxon>Bacteria</taxon>
        <taxon>Pseudomonadati</taxon>
        <taxon>Pseudomonadota</taxon>
        <taxon>Gammaproteobacteria</taxon>
        <taxon>Oceanospirillales</taxon>
        <taxon>Oceanospirillaceae</taxon>
        <taxon>Marinomonas</taxon>
    </lineage>
</organism>
<dbReference type="InterPro" id="IPR008972">
    <property type="entry name" value="Cupredoxin"/>
</dbReference>
<proteinExistence type="predicted"/>
<dbReference type="EMBL" id="JAMZEG020000002">
    <property type="protein sequence ID" value="MDE8602899.1"/>
    <property type="molecule type" value="Genomic_DNA"/>
</dbReference>
<gene>
    <name evidence="2" type="ORF">M3I01_008155</name>
</gene>
<name>A0ABT5WDK2_9GAMM</name>
<dbReference type="CDD" id="cd04221">
    <property type="entry name" value="MauL"/>
    <property type="match status" value="1"/>
</dbReference>
<evidence type="ECO:0000313" key="2">
    <source>
        <dbReference type="EMBL" id="MDE8602899.1"/>
    </source>
</evidence>
<dbReference type="Proteomes" id="UP001139522">
    <property type="component" value="Unassembled WGS sequence"/>
</dbReference>
<evidence type="ECO:0000313" key="3">
    <source>
        <dbReference type="Proteomes" id="UP001139522"/>
    </source>
</evidence>
<protein>
    <submittedName>
        <fullName evidence="2">Methylamine utilization protein</fullName>
    </submittedName>
</protein>
<dbReference type="InterPro" id="IPR034242">
    <property type="entry name" value="MauL"/>
</dbReference>
<dbReference type="SUPFAM" id="SSF49503">
    <property type="entry name" value="Cupredoxins"/>
    <property type="match status" value="1"/>
</dbReference>
<dbReference type="Gene3D" id="2.60.40.420">
    <property type="entry name" value="Cupredoxins - blue copper proteins"/>
    <property type="match status" value="1"/>
</dbReference>
<keyword evidence="1" id="KW-0732">Signal</keyword>
<feature type="signal peptide" evidence="1">
    <location>
        <begin position="1"/>
        <end position="25"/>
    </location>
</feature>
<sequence length="214" mass="24086">MKSKGNMMRYLIALMCFFTFQNVYADMTLTIMDQDNKPVSDAVILLSKESVSTPDAVAIMDQIDESFVPRVLVIQKGQYVNFPNSDDIRHHVYSFSKPKAFEIKLYKGSEIPPIAFDKPGLVVLGCNIHDDMIGYIIVADNSYVIKTDKDGKASLPVKQGDTVTLWSERFIEGVNTTKQINITNDTEQSLSLEFLPPIEIMGHSMGYGFGKKQW</sequence>
<reference evidence="2" key="1">
    <citation type="submission" date="2023-01" db="EMBL/GenBank/DDBJ databases">
        <title>Psychroserpens sp. MSW6 and Marinomonas sp. RSW2, isolated from seawater.</title>
        <authorList>
            <person name="Kristyanto S."/>
            <person name="Jung J."/>
            <person name="Kim J.M."/>
            <person name="Jeon C.O."/>
        </authorList>
    </citation>
    <scope>NUCLEOTIDE SEQUENCE</scope>
    <source>
        <strain evidence="2">RSW2</strain>
    </source>
</reference>